<dbReference type="GO" id="GO:0043565">
    <property type="term" value="F:sequence-specific DNA binding"/>
    <property type="evidence" value="ECO:0007669"/>
    <property type="project" value="InterPro"/>
</dbReference>
<dbReference type="SUPFAM" id="SSF46689">
    <property type="entry name" value="Homeodomain-like"/>
    <property type="match status" value="2"/>
</dbReference>
<reference evidence="6" key="2">
    <citation type="submission" date="2019-01" db="EMBL/GenBank/DDBJ databases">
        <title>Genome sequence of Desulfonema ishimotonii strain Tokyo 01.</title>
        <authorList>
            <person name="Fukui M."/>
        </authorList>
    </citation>
    <scope>NUCLEOTIDE SEQUENCE [LARGE SCALE GENOMIC DNA]</scope>
    <source>
        <strain evidence="6">Tokyo 01</strain>
    </source>
</reference>
<proteinExistence type="predicted"/>
<keyword evidence="6" id="KW-1185">Reference proteome</keyword>
<evidence type="ECO:0000256" key="2">
    <source>
        <dbReference type="ARBA" id="ARBA00023125"/>
    </source>
</evidence>
<dbReference type="SMART" id="SM00342">
    <property type="entry name" value="HTH_ARAC"/>
    <property type="match status" value="1"/>
</dbReference>
<protein>
    <submittedName>
        <fullName evidence="5">AraC family transcriptional regulator</fullName>
    </submittedName>
</protein>
<dbReference type="PROSITE" id="PS01124">
    <property type="entry name" value="HTH_ARAC_FAMILY_2"/>
    <property type="match status" value="1"/>
</dbReference>
<dbReference type="Pfam" id="PF12833">
    <property type="entry name" value="HTH_18"/>
    <property type="match status" value="1"/>
</dbReference>
<comment type="caution">
    <text evidence="5">The sequence shown here is derived from an EMBL/GenBank/DDBJ whole genome shotgun (WGS) entry which is preliminary data.</text>
</comment>
<evidence type="ECO:0000313" key="6">
    <source>
        <dbReference type="Proteomes" id="UP000288096"/>
    </source>
</evidence>
<dbReference type="PROSITE" id="PS00041">
    <property type="entry name" value="HTH_ARAC_FAMILY_1"/>
    <property type="match status" value="1"/>
</dbReference>
<dbReference type="InterPro" id="IPR020449">
    <property type="entry name" value="Tscrpt_reg_AraC-type_HTH"/>
</dbReference>
<dbReference type="PANTHER" id="PTHR46796:SF2">
    <property type="entry name" value="TRANSCRIPTIONAL REGULATORY PROTEIN"/>
    <property type="match status" value="1"/>
</dbReference>
<dbReference type="InterPro" id="IPR018060">
    <property type="entry name" value="HTH_AraC"/>
</dbReference>
<dbReference type="InterPro" id="IPR050204">
    <property type="entry name" value="AraC_XylS_family_regulators"/>
</dbReference>
<evidence type="ECO:0000256" key="1">
    <source>
        <dbReference type="ARBA" id="ARBA00023015"/>
    </source>
</evidence>
<dbReference type="EMBL" id="BEXT01000001">
    <property type="protein sequence ID" value="GBC62076.1"/>
    <property type="molecule type" value="Genomic_DNA"/>
</dbReference>
<keyword evidence="1" id="KW-0805">Transcription regulation</keyword>
<dbReference type="Gene3D" id="1.10.10.60">
    <property type="entry name" value="Homeodomain-like"/>
    <property type="match status" value="2"/>
</dbReference>
<evidence type="ECO:0000256" key="3">
    <source>
        <dbReference type="ARBA" id="ARBA00023163"/>
    </source>
</evidence>
<evidence type="ECO:0000313" key="5">
    <source>
        <dbReference type="EMBL" id="GBC62076.1"/>
    </source>
</evidence>
<dbReference type="InterPro" id="IPR009057">
    <property type="entry name" value="Homeodomain-like_sf"/>
</dbReference>
<dbReference type="GO" id="GO:0003700">
    <property type="term" value="F:DNA-binding transcription factor activity"/>
    <property type="evidence" value="ECO:0007669"/>
    <property type="project" value="InterPro"/>
</dbReference>
<reference evidence="6" key="1">
    <citation type="submission" date="2017-11" db="EMBL/GenBank/DDBJ databases">
        <authorList>
            <person name="Watanabe M."/>
            <person name="Kojima H."/>
        </authorList>
    </citation>
    <scope>NUCLEOTIDE SEQUENCE [LARGE SCALE GENOMIC DNA]</scope>
    <source>
        <strain evidence="6">Tokyo 01</strain>
    </source>
</reference>
<keyword evidence="3" id="KW-0804">Transcription</keyword>
<accession>A0A401FYQ3</accession>
<dbReference type="PANTHER" id="PTHR46796">
    <property type="entry name" value="HTH-TYPE TRANSCRIPTIONAL ACTIVATOR RHAS-RELATED"/>
    <property type="match status" value="1"/>
</dbReference>
<gene>
    <name evidence="5" type="ORF">DENIS_3039</name>
</gene>
<dbReference type="AlphaFoldDB" id="A0A401FYQ3"/>
<sequence>MAFADYPPPIYDVGKQNASVERVCNFIRKHYSENLSLGELSKIACLSPFHFQRVFTKEIGISPHNYLMHYRIGKARKKLLKTGYIAETATETGFADQSHFSKKFKQIVGINPGRYLKISL</sequence>
<dbReference type="Proteomes" id="UP000288096">
    <property type="component" value="Unassembled WGS sequence"/>
</dbReference>
<dbReference type="PRINTS" id="PR00032">
    <property type="entry name" value="HTHARAC"/>
</dbReference>
<evidence type="ECO:0000259" key="4">
    <source>
        <dbReference type="PROSITE" id="PS01124"/>
    </source>
</evidence>
<organism evidence="5 6">
    <name type="scientific">Desulfonema ishimotonii</name>
    <dbReference type="NCBI Taxonomy" id="45657"/>
    <lineage>
        <taxon>Bacteria</taxon>
        <taxon>Pseudomonadati</taxon>
        <taxon>Thermodesulfobacteriota</taxon>
        <taxon>Desulfobacteria</taxon>
        <taxon>Desulfobacterales</taxon>
        <taxon>Desulfococcaceae</taxon>
        <taxon>Desulfonema</taxon>
    </lineage>
</organism>
<dbReference type="InterPro" id="IPR018062">
    <property type="entry name" value="HTH_AraC-typ_CS"/>
</dbReference>
<name>A0A401FYQ3_9BACT</name>
<keyword evidence="2" id="KW-0238">DNA-binding</keyword>
<feature type="domain" description="HTH araC/xylS-type" evidence="4">
    <location>
        <begin position="21"/>
        <end position="118"/>
    </location>
</feature>